<proteinExistence type="predicted"/>
<organism evidence="1 2">
    <name type="scientific">[Clostridium] polysaccharolyticum</name>
    <dbReference type="NCBI Taxonomy" id="29364"/>
    <lineage>
        <taxon>Bacteria</taxon>
        <taxon>Bacillati</taxon>
        <taxon>Bacillota</taxon>
        <taxon>Clostridia</taxon>
        <taxon>Lachnospirales</taxon>
        <taxon>Lachnospiraceae</taxon>
    </lineage>
</organism>
<dbReference type="STRING" id="29364.SAMN04487772_11119"/>
<name>A0A1I0CRN7_9FIRM</name>
<sequence>MKKCLPVAYPPITSYPGIANPMSFLWVHKDKVLPWICDRYIQLIIRPNHYSAGDFYEHADTENFIRPNELCPFYGLIRNNQTTAHFEKLTDYIEYNINHEYYLEACLDNFYLSCSPYYYQKSHIRIHPTFIYGYDKEKKVIYISDFYENSKYTQTSVTYDEINKSIEGIDYFIWSYKYQNCNYELNLNLLKLYISDFLNSTDSFHKFEFSSPDYNRKALFGLDYYQYAHDVFLECENIDVRPFHILYDHKTIMQIRLEYLHSQKIISPNQYQDLMELTRQSLNNALILRNTILKHSFTKKPKLIPRLKERCLLQKDYDENLFARLFQILS</sequence>
<dbReference type="EMBL" id="FOHN01000011">
    <property type="protein sequence ID" value="SET22209.1"/>
    <property type="molecule type" value="Genomic_DNA"/>
</dbReference>
<dbReference type="OrthoDB" id="2624539at2"/>
<dbReference type="AlphaFoldDB" id="A0A1I0CRN7"/>
<keyword evidence="2" id="KW-1185">Reference proteome</keyword>
<evidence type="ECO:0000313" key="2">
    <source>
        <dbReference type="Proteomes" id="UP000199800"/>
    </source>
</evidence>
<gene>
    <name evidence="1" type="ORF">SAMN04487772_11119</name>
</gene>
<dbReference type="Proteomes" id="UP000199800">
    <property type="component" value="Unassembled WGS sequence"/>
</dbReference>
<reference evidence="1 2" key="1">
    <citation type="submission" date="2016-10" db="EMBL/GenBank/DDBJ databases">
        <authorList>
            <person name="de Groot N.N."/>
        </authorList>
    </citation>
    <scope>NUCLEOTIDE SEQUENCE [LARGE SCALE GENOMIC DNA]</scope>
    <source>
        <strain evidence="1 2">DSM 1801</strain>
    </source>
</reference>
<protein>
    <recommendedName>
        <fullName evidence="3">Butirosin biosynthesis protein H, N-terminal</fullName>
    </recommendedName>
</protein>
<accession>A0A1I0CRN7</accession>
<evidence type="ECO:0008006" key="3">
    <source>
        <dbReference type="Google" id="ProtNLM"/>
    </source>
</evidence>
<dbReference type="RefSeq" id="WP_143066354.1">
    <property type="nucleotide sequence ID" value="NZ_FOHN01000011.1"/>
</dbReference>
<evidence type="ECO:0000313" key="1">
    <source>
        <dbReference type="EMBL" id="SET22209.1"/>
    </source>
</evidence>